<proteinExistence type="predicted"/>
<dbReference type="RefSeq" id="WP_167475040.1">
    <property type="nucleotide sequence ID" value="NZ_CP046172.1"/>
</dbReference>
<dbReference type="KEGG" id="nah:F5544_22425"/>
<gene>
    <name evidence="1" type="ORF">F5544_22425</name>
</gene>
<accession>A0A6G9YH12</accession>
<keyword evidence="2" id="KW-1185">Reference proteome</keyword>
<protein>
    <submittedName>
        <fullName evidence="1">Uncharacterized protein</fullName>
    </submittedName>
</protein>
<dbReference type="EMBL" id="CP046172">
    <property type="protein sequence ID" value="QIS12347.1"/>
    <property type="molecule type" value="Genomic_DNA"/>
</dbReference>
<dbReference type="Proteomes" id="UP000503540">
    <property type="component" value="Chromosome"/>
</dbReference>
<reference evidence="1 2" key="1">
    <citation type="journal article" date="2019" name="ACS Chem. Biol.">
        <title>Identification and Mobilization of a Cryptic Antibiotic Biosynthesis Gene Locus from a Human-Pathogenic Nocardia Isolate.</title>
        <authorList>
            <person name="Herisse M."/>
            <person name="Ishida K."/>
            <person name="Porter J.L."/>
            <person name="Howden B."/>
            <person name="Hertweck C."/>
            <person name="Stinear T.P."/>
            <person name="Pidot S.J."/>
        </authorList>
    </citation>
    <scope>NUCLEOTIDE SEQUENCE [LARGE SCALE GENOMIC DNA]</scope>
    <source>
        <strain evidence="1 2">AUSMDU00012717</strain>
    </source>
</reference>
<sequence>MKADHPSGFAIDDITVGPYAHGFGTAADGRPFAFRTVRGIVELELYRADLDIEVPGPDDIVALAQAPATDIDLDDERSVIALVRDMIPDAAVVAATADRDVTTVRALLGRISAVIDGM</sequence>
<organism evidence="1 2">
    <name type="scientific">Nocardia arthritidis</name>
    <dbReference type="NCBI Taxonomy" id="228602"/>
    <lineage>
        <taxon>Bacteria</taxon>
        <taxon>Bacillati</taxon>
        <taxon>Actinomycetota</taxon>
        <taxon>Actinomycetes</taxon>
        <taxon>Mycobacteriales</taxon>
        <taxon>Nocardiaceae</taxon>
        <taxon>Nocardia</taxon>
    </lineage>
</organism>
<evidence type="ECO:0000313" key="2">
    <source>
        <dbReference type="Proteomes" id="UP000503540"/>
    </source>
</evidence>
<dbReference type="AlphaFoldDB" id="A0A6G9YH12"/>
<evidence type="ECO:0000313" key="1">
    <source>
        <dbReference type="EMBL" id="QIS12347.1"/>
    </source>
</evidence>
<name>A0A6G9YH12_9NOCA</name>